<feature type="chain" id="PRO_5046044162" evidence="14">
    <location>
        <begin position="22"/>
        <end position="429"/>
    </location>
</feature>
<feature type="active site" description="Charge relay system" evidence="10">
    <location>
        <position position="262"/>
    </location>
</feature>
<dbReference type="SUPFAM" id="SSF52743">
    <property type="entry name" value="Subtilisin-like"/>
    <property type="match status" value="1"/>
</dbReference>
<dbReference type="InterPro" id="IPR023828">
    <property type="entry name" value="Peptidase_S8_Ser-AS"/>
</dbReference>
<gene>
    <name evidence="16" type="primary">mycP</name>
    <name evidence="16" type="ORF">ACFFR3_39740</name>
</gene>
<keyword evidence="8 13" id="KW-1133">Transmembrane helix</keyword>
<evidence type="ECO:0000256" key="7">
    <source>
        <dbReference type="ARBA" id="ARBA00022825"/>
    </source>
</evidence>
<dbReference type="InterPro" id="IPR022398">
    <property type="entry name" value="Peptidase_S8_His-AS"/>
</dbReference>
<feature type="signal peptide" evidence="14">
    <location>
        <begin position="1"/>
        <end position="21"/>
    </location>
</feature>
<dbReference type="PANTHER" id="PTHR43806:SF11">
    <property type="entry name" value="CEREVISIN-RELATED"/>
    <property type="match status" value="1"/>
</dbReference>
<evidence type="ECO:0000256" key="14">
    <source>
        <dbReference type="SAM" id="SignalP"/>
    </source>
</evidence>
<keyword evidence="3" id="KW-1003">Cell membrane</keyword>
<dbReference type="PROSITE" id="PS00136">
    <property type="entry name" value="SUBTILASE_ASP"/>
    <property type="match status" value="1"/>
</dbReference>
<keyword evidence="5 13" id="KW-0812">Transmembrane</keyword>
<evidence type="ECO:0000256" key="12">
    <source>
        <dbReference type="SAM" id="MobiDB-lite"/>
    </source>
</evidence>
<evidence type="ECO:0000256" key="1">
    <source>
        <dbReference type="ARBA" id="ARBA00004162"/>
    </source>
</evidence>
<dbReference type="PROSITE" id="PS00138">
    <property type="entry name" value="SUBTILASE_SER"/>
    <property type="match status" value="1"/>
</dbReference>
<organism evidence="16 17">
    <name type="scientific">Nonomuraea salmonea</name>
    <dbReference type="NCBI Taxonomy" id="46181"/>
    <lineage>
        <taxon>Bacteria</taxon>
        <taxon>Bacillati</taxon>
        <taxon>Actinomycetota</taxon>
        <taxon>Actinomycetes</taxon>
        <taxon>Streptosporangiales</taxon>
        <taxon>Streptosporangiaceae</taxon>
        <taxon>Nonomuraea</taxon>
    </lineage>
</organism>
<dbReference type="InterPro" id="IPR015500">
    <property type="entry name" value="Peptidase_S8_subtilisin-rel"/>
</dbReference>
<dbReference type="InterPro" id="IPR036852">
    <property type="entry name" value="Peptidase_S8/S53_dom_sf"/>
</dbReference>
<evidence type="ECO:0000256" key="6">
    <source>
        <dbReference type="ARBA" id="ARBA00022801"/>
    </source>
</evidence>
<comment type="subcellular location">
    <subcellularLocation>
        <location evidence="1">Cell membrane</location>
        <topology evidence="1">Single-pass membrane protein</topology>
    </subcellularLocation>
</comment>
<evidence type="ECO:0000256" key="10">
    <source>
        <dbReference type="PROSITE-ProRule" id="PRU01240"/>
    </source>
</evidence>
<evidence type="ECO:0000256" key="8">
    <source>
        <dbReference type="ARBA" id="ARBA00022989"/>
    </source>
</evidence>
<evidence type="ECO:0000256" key="2">
    <source>
        <dbReference type="ARBA" id="ARBA00011073"/>
    </source>
</evidence>
<keyword evidence="9 13" id="KW-0472">Membrane</keyword>
<dbReference type="InterPro" id="IPR023834">
    <property type="entry name" value="T7SS_pept_S8A_mycosin"/>
</dbReference>
<dbReference type="NCBIfam" id="TIGR03921">
    <property type="entry name" value="T7SS_mycosin"/>
    <property type="match status" value="1"/>
</dbReference>
<dbReference type="InterPro" id="IPR000209">
    <property type="entry name" value="Peptidase_S8/S53_dom"/>
</dbReference>
<proteinExistence type="inferred from homology"/>
<dbReference type="RefSeq" id="WP_379484801.1">
    <property type="nucleotide sequence ID" value="NZ_JBHMCF010000042.1"/>
</dbReference>
<dbReference type="Pfam" id="PF00082">
    <property type="entry name" value="Peptidase_S8"/>
    <property type="match status" value="1"/>
</dbReference>
<dbReference type="GO" id="GO:0008233">
    <property type="term" value="F:peptidase activity"/>
    <property type="evidence" value="ECO:0007669"/>
    <property type="project" value="UniProtKB-KW"/>
</dbReference>
<dbReference type="Proteomes" id="UP001589568">
    <property type="component" value="Unassembled WGS sequence"/>
</dbReference>
<dbReference type="GO" id="GO:0006508">
    <property type="term" value="P:proteolysis"/>
    <property type="evidence" value="ECO:0007669"/>
    <property type="project" value="UniProtKB-KW"/>
</dbReference>
<dbReference type="InterPro" id="IPR050131">
    <property type="entry name" value="Peptidase_S8_subtilisin-like"/>
</dbReference>
<evidence type="ECO:0000256" key="3">
    <source>
        <dbReference type="ARBA" id="ARBA00022475"/>
    </source>
</evidence>
<sequence length="429" mass="43753">MPFLWYGAALLLALTPAPVTPTPTTDTARTVTCDPEPGVAEVTGTPWPQERLRFTQVWRLTRGEGVRVAVVDSGVDATHPQLRGVVTGQVDLTGTDARDCVGHGTAVAGIIAGQDLTGRGVPIMGVAPAARILSIKQTEGRSGDVSRLAAGIRRAADLGADVINVSVQAHDAPELKAAVAYAQEKDAVIVAAAGNVEQDGGAAAPAYPAEYPGVIAVGAAAPDGEKPGFSNGATRISVTAPGAGITSAWTGGGYRTGLDGTSFAAPFVSGVAALVRARHPDLDHWQVKRRLEQTAEGGGAAGTGAGLVNPLQAVTSVLPAATMSAAGAPPVVLARPPVPDERTRAIAVGITAGAAGVTALVVFAALMLPRARRRRQGGARAAPGRRQDIYRKVEIVASPAGAAYVDAGKARRKEQRGQSTDDLYRGQPA</sequence>
<feature type="region of interest" description="Disordered" evidence="12">
    <location>
        <begin position="406"/>
        <end position="429"/>
    </location>
</feature>
<keyword evidence="14" id="KW-0732">Signal</keyword>
<keyword evidence="4 10" id="KW-0645">Protease</keyword>
<dbReference type="InterPro" id="IPR023827">
    <property type="entry name" value="Peptidase_S8_Asp-AS"/>
</dbReference>
<dbReference type="PROSITE" id="PS51892">
    <property type="entry name" value="SUBTILASE"/>
    <property type="match status" value="1"/>
</dbReference>
<evidence type="ECO:0000313" key="17">
    <source>
        <dbReference type="Proteomes" id="UP001589568"/>
    </source>
</evidence>
<dbReference type="PRINTS" id="PR00723">
    <property type="entry name" value="SUBTILISIN"/>
</dbReference>
<dbReference type="PANTHER" id="PTHR43806">
    <property type="entry name" value="PEPTIDASE S8"/>
    <property type="match status" value="1"/>
</dbReference>
<comment type="similarity">
    <text evidence="2 10 11">Belongs to the peptidase S8 family.</text>
</comment>
<feature type="active site" description="Charge relay system" evidence="10">
    <location>
        <position position="72"/>
    </location>
</feature>
<evidence type="ECO:0000256" key="11">
    <source>
        <dbReference type="RuleBase" id="RU003355"/>
    </source>
</evidence>
<evidence type="ECO:0000313" key="16">
    <source>
        <dbReference type="EMBL" id="MFB9475659.1"/>
    </source>
</evidence>
<dbReference type="EMBL" id="JBHMCF010000042">
    <property type="protein sequence ID" value="MFB9475659.1"/>
    <property type="molecule type" value="Genomic_DNA"/>
</dbReference>
<reference evidence="16 17" key="1">
    <citation type="submission" date="2024-09" db="EMBL/GenBank/DDBJ databases">
        <authorList>
            <person name="Sun Q."/>
            <person name="Mori K."/>
        </authorList>
    </citation>
    <scope>NUCLEOTIDE SEQUENCE [LARGE SCALE GENOMIC DNA]</scope>
    <source>
        <strain evidence="16 17">JCM 3324</strain>
    </source>
</reference>
<dbReference type="Gene3D" id="3.40.50.200">
    <property type="entry name" value="Peptidase S8/S53 domain"/>
    <property type="match status" value="1"/>
</dbReference>
<keyword evidence="17" id="KW-1185">Reference proteome</keyword>
<evidence type="ECO:0000256" key="9">
    <source>
        <dbReference type="ARBA" id="ARBA00023136"/>
    </source>
</evidence>
<evidence type="ECO:0000256" key="13">
    <source>
        <dbReference type="SAM" id="Phobius"/>
    </source>
</evidence>
<feature type="domain" description="Peptidase S8/S53" evidence="15">
    <location>
        <begin position="63"/>
        <end position="297"/>
    </location>
</feature>
<accession>A0ABV5P127</accession>
<evidence type="ECO:0000259" key="15">
    <source>
        <dbReference type="Pfam" id="PF00082"/>
    </source>
</evidence>
<evidence type="ECO:0000256" key="4">
    <source>
        <dbReference type="ARBA" id="ARBA00022670"/>
    </source>
</evidence>
<evidence type="ECO:0000256" key="5">
    <source>
        <dbReference type="ARBA" id="ARBA00022692"/>
    </source>
</evidence>
<feature type="transmembrane region" description="Helical" evidence="13">
    <location>
        <begin position="345"/>
        <end position="368"/>
    </location>
</feature>
<keyword evidence="6 10" id="KW-0378">Hydrolase</keyword>
<keyword evidence="7 10" id="KW-0720">Serine protease</keyword>
<comment type="caution">
    <text evidence="16">The sequence shown here is derived from an EMBL/GenBank/DDBJ whole genome shotgun (WGS) entry which is preliminary data.</text>
</comment>
<name>A0ABV5P127_9ACTN</name>
<feature type="active site" description="Charge relay system" evidence="10">
    <location>
        <position position="103"/>
    </location>
</feature>
<protein>
    <submittedName>
        <fullName evidence="16">Type VII secretion-associated serine protease mycosin</fullName>
    </submittedName>
</protein>
<dbReference type="PROSITE" id="PS00137">
    <property type="entry name" value="SUBTILASE_HIS"/>
    <property type="match status" value="1"/>
</dbReference>